<gene>
    <name evidence="6" type="ORF">SAMN05444272_4599</name>
</gene>
<dbReference type="SUPFAM" id="SSF56300">
    <property type="entry name" value="Metallo-dependent phosphatases"/>
    <property type="match status" value="1"/>
</dbReference>
<dbReference type="AlphaFoldDB" id="A0A1M7PRL0"/>
<dbReference type="InterPro" id="IPR029052">
    <property type="entry name" value="Metallo-depent_PP-like"/>
</dbReference>
<accession>A0A1M7PRL0</accession>
<dbReference type="Gene3D" id="3.60.21.10">
    <property type="match status" value="2"/>
</dbReference>
<keyword evidence="1" id="KW-0479">Metal-binding</keyword>
<evidence type="ECO:0000256" key="2">
    <source>
        <dbReference type="ARBA" id="ARBA00022801"/>
    </source>
</evidence>
<proteinExistence type="inferred from homology"/>
<reference evidence="6 7" key="1">
    <citation type="submission" date="2016-11" db="EMBL/GenBank/DDBJ databases">
        <authorList>
            <person name="Jaros S."/>
            <person name="Januszkiewicz K."/>
            <person name="Wedrychowicz H."/>
        </authorList>
    </citation>
    <scope>NUCLEOTIDE SEQUENCE [LARGE SCALE GENOMIC DNA]</scope>
    <source>
        <strain evidence="6 7">DSM 22153</strain>
    </source>
</reference>
<evidence type="ECO:0000313" key="7">
    <source>
        <dbReference type="Proteomes" id="UP000186002"/>
    </source>
</evidence>
<dbReference type="EMBL" id="FRBW01000010">
    <property type="protein sequence ID" value="SHN19967.1"/>
    <property type="molecule type" value="Genomic_DNA"/>
</dbReference>
<dbReference type="Proteomes" id="UP000186002">
    <property type="component" value="Unassembled WGS sequence"/>
</dbReference>
<evidence type="ECO:0000259" key="5">
    <source>
        <dbReference type="Pfam" id="PF00149"/>
    </source>
</evidence>
<evidence type="ECO:0000256" key="1">
    <source>
        <dbReference type="ARBA" id="ARBA00022723"/>
    </source>
</evidence>
<dbReference type="Pfam" id="PF00149">
    <property type="entry name" value="Metallophos"/>
    <property type="match status" value="1"/>
</dbReference>
<keyword evidence="2" id="KW-0378">Hydrolase</keyword>
<dbReference type="GO" id="GO:0016787">
    <property type="term" value="F:hydrolase activity"/>
    <property type="evidence" value="ECO:0007669"/>
    <property type="project" value="UniProtKB-KW"/>
</dbReference>
<sequence>MPDFRFAIISDAHFHDIQADYGFDRLARDGRMLSLRSWAETRSSTRVFNESHTALHAALDDVKRQGIQHVVLLGDYSDDGQRITLASVRDLLTERAERDGIRFYALPGNHDIFGPEGRHQTKQFLNSQAQRIVVTSKPKAEAGAKASITDMPGMYCGGYPDGLLPMKDFGYFRNSRDLHWETPFGASDAPSDRQYEVVSEDGGNRQLLVDASYLVEPVPGVWLVMLDANVFEPKNGCEGRRDASAFVDSTNAGWNGMIRHKQFVFDWLTSISRRAKDEGKKVLVFSHYPAIDPFDDQIGAEPRLFAGSNFAKRTPKPEAAQRLIEAGVDIHFSGHLHVNSQTSAEQDGKVLTNVAVPSLVAYPPAFKVVDLADNGIAIEDVLFDGLEMDQSILGAYRQECDLNGDTKAPALEARHYGDFLIEHVGELCEHRYLPREWPKAAAEAARAHSLSGICEMAGCAVPETDMAQIPMMLVVRDWYLLRASGNLAFGAVPEDRLKLYEAISADLVAEADCEQTVPGFFRLFLVTLGHFVARARNTKAFLAR</sequence>
<dbReference type="CDD" id="cd00838">
    <property type="entry name" value="MPP_superfamily"/>
    <property type="match status" value="1"/>
</dbReference>
<dbReference type="STRING" id="735517.SAMN05444272_4599"/>
<dbReference type="PANTHER" id="PTHR42988:SF2">
    <property type="entry name" value="CYCLIC NUCLEOTIDE PHOSPHODIESTERASE CBUA0032-RELATED"/>
    <property type="match status" value="1"/>
</dbReference>
<dbReference type="PANTHER" id="PTHR42988">
    <property type="entry name" value="PHOSPHOHYDROLASE"/>
    <property type="match status" value="1"/>
</dbReference>
<comment type="similarity">
    <text evidence="4">Belongs to the cyclic nucleotide phosphodiesterase class-III family.</text>
</comment>
<dbReference type="InterPro" id="IPR004843">
    <property type="entry name" value="Calcineurin-like_PHP"/>
</dbReference>
<protein>
    <submittedName>
        <fullName evidence="6">Calcineurin-like phosphoesterase</fullName>
    </submittedName>
</protein>
<dbReference type="OrthoDB" id="5695107at2"/>
<evidence type="ECO:0000256" key="4">
    <source>
        <dbReference type="ARBA" id="ARBA00025742"/>
    </source>
</evidence>
<feature type="domain" description="Calcineurin-like phosphoesterase" evidence="5">
    <location>
        <begin position="4"/>
        <end position="121"/>
    </location>
</feature>
<evidence type="ECO:0000313" key="6">
    <source>
        <dbReference type="EMBL" id="SHN19967.1"/>
    </source>
</evidence>
<keyword evidence="3" id="KW-0408">Iron</keyword>
<name>A0A1M7PRL0_9HYPH</name>
<dbReference type="RefSeq" id="WP_073015793.1">
    <property type="nucleotide sequence ID" value="NZ_FRBW01000010.1"/>
</dbReference>
<dbReference type="GO" id="GO:0046872">
    <property type="term" value="F:metal ion binding"/>
    <property type="evidence" value="ECO:0007669"/>
    <property type="project" value="UniProtKB-KW"/>
</dbReference>
<evidence type="ECO:0000256" key="3">
    <source>
        <dbReference type="ARBA" id="ARBA00023004"/>
    </source>
</evidence>
<keyword evidence="7" id="KW-1185">Reference proteome</keyword>
<dbReference type="InterPro" id="IPR050884">
    <property type="entry name" value="CNP_phosphodiesterase-III"/>
</dbReference>
<organism evidence="6 7">
    <name type="scientific">Roseibium suaedae</name>
    <dbReference type="NCBI Taxonomy" id="735517"/>
    <lineage>
        <taxon>Bacteria</taxon>
        <taxon>Pseudomonadati</taxon>
        <taxon>Pseudomonadota</taxon>
        <taxon>Alphaproteobacteria</taxon>
        <taxon>Hyphomicrobiales</taxon>
        <taxon>Stappiaceae</taxon>
        <taxon>Roseibium</taxon>
    </lineage>
</organism>